<evidence type="ECO:0000313" key="1">
    <source>
        <dbReference type="EMBL" id="QCQ84882.1"/>
    </source>
</evidence>
<accession>A0A4P8PK78</accession>
<name>A0A4P8PK78_9VIRU</name>
<sequence>MVLKLFTIRDTKAGNYNAPFAQKSHGEAERTLKELTSDPQSLLHKYPEDYDLYFLGDYDDISGKMVLKDTPQHVIKAAQVAPKAQA</sequence>
<protein>
    <submittedName>
        <fullName evidence="1">Nonstructural protein</fullName>
    </submittedName>
</protein>
<dbReference type="Proteomes" id="UP000322155">
    <property type="component" value="Segment"/>
</dbReference>
<dbReference type="Pfam" id="PF20577">
    <property type="entry name" value="Phage_ORF5"/>
    <property type="match status" value="1"/>
</dbReference>
<dbReference type="EMBL" id="MK249183">
    <property type="protein sequence ID" value="QCQ84882.1"/>
    <property type="molecule type" value="Genomic_DNA"/>
</dbReference>
<reference evidence="1" key="1">
    <citation type="submission" date="2018-12" db="EMBL/GenBank/DDBJ databases">
        <title>Singled stranded DNA viruses identified in blackflies (Austrosimulium ungulatum) sampled in New Zealand.</title>
        <authorList>
            <person name="Kraberger S."/>
            <person name="Fontenele R.S."/>
            <person name="Schmidlin K."/>
            <person name="Walters M."/>
            <person name="Varsani A."/>
        </authorList>
    </citation>
    <scope>NUCLEOTIDE SEQUENCE [LARGE SCALE GENOMIC DNA]</scope>
    <source>
        <strain evidence="1">115</strain>
    </source>
</reference>
<proteinExistence type="predicted"/>
<organism evidence="1">
    <name type="scientific">Blackfly microvirus SF02</name>
    <dbReference type="NCBI Taxonomy" id="2576452"/>
    <lineage>
        <taxon>Viruses</taxon>
        <taxon>Monodnaviria</taxon>
        <taxon>Sangervirae</taxon>
        <taxon>Phixviricota</taxon>
        <taxon>Malgrandaviricetes</taxon>
        <taxon>Petitvirales</taxon>
        <taxon>Microviridae</taxon>
        <taxon>Microvirus</taxon>
    </lineage>
</organism>
<dbReference type="InterPro" id="IPR046781">
    <property type="entry name" value="Phage_ORF5"/>
</dbReference>